<feature type="coiled-coil region" evidence="11">
    <location>
        <begin position="296"/>
        <end position="337"/>
    </location>
</feature>
<feature type="compositionally biased region" description="Polar residues" evidence="12">
    <location>
        <begin position="49"/>
        <end position="74"/>
    </location>
</feature>
<evidence type="ECO:0000256" key="3">
    <source>
        <dbReference type="ARBA" id="ARBA00022618"/>
    </source>
</evidence>
<dbReference type="GO" id="GO:0051315">
    <property type="term" value="P:attachment of mitotic spindle microtubules to kinetochore"/>
    <property type="evidence" value="ECO:0007669"/>
    <property type="project" value="UniProtKB-UniRule"/>
</dbReference>
<feature type="coiled-coil region" evidence="11">
    <location>
        <begin position="517"/>
        <end position="565"/>
    </location>
</feature>
<dbReference type="Pfam" id="PF03801">
    <property type="entry name" value="Ndc80_HEC"/>
    <property type="match status" value="1"/>
</dbReference>
<dbReference type="HOGENOM" id="CLU_012583_1_1_1"/>
<protein>
    <recommendedName>
        <fullName evidence="10">Kinetochore protein NDC80</fullName>
    </recommendedName>
</protein>
<keyword evidence="8 10" id="KW-0131">Cell cycle</keyword>
<dbReference type="Proteomes" id="UP000053989">
    <property type="component" value="Unassembled WGS sequence"/>
</dbReference>
<name>A0A0C3E0B3_9AGAM</name>
<keyword evidence="16" id="KW-1185">Reference proteome</keyword>
<evidence type="ECO:0000256" key="2">
    <source>
        <dbReference type="ARBA" id="ARBA00022454"/>
    </source>
</evidence>
<evidence type="ECO:0000256" key="6">
    <source>
        <dbReference type="ARBA" id="ARBA00023054"/>
    </source>
</evidence>
<keyword evidence="7 10" id="KW-0539">Nucleus</keyword>
<reference evidence="15 16" key="1">
    <citation type="submission" date="2014-04" db="EMBL/GenBank/DDBJ databases">
        <authorList>
            <consortium name="DOE Joint Genome Institute"/>
            <person name="Kuo A."/>
            <person name="Kohler A."/>
            <person name="Nagy L.G."/>
            <person name="Floudas D."/>
            <person name="Copeland A."/>
            <person name="Barry K.W."/>
            <person name="Cichocki N."/>
            <person name="Veneault-Fourrey C."/>
            <person name="LaButti K."/>
            <person name="Lindquist E.A."/>
            <person name="Lipzen A."/>
            <person name="Lundell T."/>
            <person name="Morin E."/>
            <person name="Murat C."/>
            <person name="Sun H."/>
            <person name="Tunlid A."/>
            <person name="Henrissat B."/>
            <person name="Grigoriev I.V."/>
            <person name="Hibbett D.S."/>
            <person name="Martin F."/>
            <person name="Nordberg H.P."/>
            <person name="Cantor M.N."/>
            <person name="Hua S.X."/>
        </authorList>
    </citation>
    <scope>NUCLEOTIDE SEQUENCE [LARGE SCALE GENOMIC DNA]</scope>
    <source>
        <strain evidence="15 16">Foug A</strain>
    </source>
</reference>
<dbReference type="Gene3D" id="1.10.418.30">
    <property type="entry name" value="Ncd80 complex, Ncd80 subunit"/>
    <property type="match status" value="1"/>
</dbReference>
<keyword evidence="5 10" id="KW-0995">Kinetochore</keyword>
<evidence type="ECO:0000259" key="13">
    <source>
        <dbReference type="Pfam" id="PF03801"/>
    </source>
</evidence>
<keyword evidence="2 10" id="KW-0158">Chromosome</keyword>
<dbReference type="STRING" id="1036808.A0A0C3E0B3"/>
<comment type="similarity">
    <text evidence="1 10">Belongs to the NDC80/HEC1 family.</text>
</comment>
<feature type="region of interest" description="Disordered" evidence="12">
    <location>
        <begin position="1"/>
        <end position="111"/>
    </location>
</feature>
<keyword evidence="9 10" id="KW-0137">Centromere</keyword>
<dbReference type="GO" id="GO:0051301">
    <property type="term" value="P:cell division"/>
    <property type="evidence" value="ECO:0007669"/>
    <property type="project" value="UniProtKB-UniRule"/>
</dbReference>
<evidence type="ECO:0000259" key="14">
    <source>
        <dbReference type="Pfam" id="PF18077"/>
    </source>
</evidence>
<evidence type="ECO:0000256" key="10">
    <source>
        <dbReference type="RuleBase" id="RU368072"/>
    </source>
</evidence>
<dbReference type="GO" id="GO:0031262">
    <property type="term" value="C:Ndc80 complex"/>
    <property type="evidence" value="ECO:0007669"/>
    <property type="project" value="UniProtKB-UniRule"/>
</dbReference>
<dbReference type="OrthoDB" id="7459479at2759"/>
<evidence type="ECO:0000313" key="15">
    <source>
        <dbReference type="EMBL" id="KIM61934.1"/>
    </source>
</evidence>
<evidence type="ECO:0000256" key="8">
    <source>
        <dbReference type="ARBA" id="ARBA00023306"/>
    </source>
</evidence>
<dbReference type="PANTHER" id="PTHR10643">
    <property type="entry name" value="KINETOCHORE PROTEIN NDC80"/>
    <property type="match status" value="1"/>
</dbReference>
<dbReference type="FunCoup" id="A0A0C3E0B3">
    <property type="interactions" value="201"/>
</dbReference>
<dbReference type="PANTHER" id="PTHR10643:SF2">
    <property type="entry name" value="KINETOCHORE PROTEIN NDC80 HOMOLOG"/>
    <property type="match status" value="1"/>
</dbReference>
<comment type="subcellular location">
    <subcellularLocation>
        <location evidence="10">Chromosome</location>
        <location evidence="10">Centromere</location>
        <location evidence="10">Kinetochore</location>
    </subcellularLocation>
    <subcellularLocation>
        <location evidence="10">Nucleus</location>
    </subcellularLocation>
</comment>
<dbReference type="InterPro" id="IPR040967">
    <property type="entry name" value="DUF5595"/>
</dbReference>
<feature type="coiled-coil region" evidence="11">
    <location>
        <begin position="407"/>
        <end position="441"/>
    </location>
</feature>
<keyword evidence="3 10" id="KW-0132">Cell division</keyword>
<accession>A0A0C3E0B3</accession>
<evidence type="ECO:0000256" key="12">
    <source>
        <dbReference type="SAM" id="MobiDB-lite"/>
    </source>
</evidence>
<dbReference type="InParanoid" id="A0A0C3E0B3"/>
<keyword evidence="4 10" id="KW-0498">Mitosis</keyword>
<proteinExistence type="inferred from homology"/>
<evidence type="ECO:0000256" key="7">
    <source>
        <dbReference type="ARBA" id="ARBA00023242"/>
    </source>
</evidence>
<sequence>MQPTPDPYGNARSGIPMPSTAKKAPQSSVRMSLSGPALRAPYLPPAGSGPSSNPRQSLYKAQNTNPLVQSTSKPNYGRTPLHNSTRRGSIWPGNAMLTAPSGSQTLKDPRPIRDRAYQSKMRQEIFAWLQTTEYEISMQTLMSITGKDYRSMFQHLVNLVDPCYPFDPKARFEDEFQPALRALRYPFVSQLDNKWLAAPGSMHSWPTLLAVLHWLVQMGKARLQYLESDDPTLQNVERIPEEFRDPVHHQALAFEYFSEAYIAFFNGADVFEEQDKALEARYSEVTSLAAHSTSSRSSIAKKNEKALRDLEEQKEKLAQLQAELSQLQSSAAPLEKLQKTHGYLVSDRAKFHDVLQRFEARKKHLIDTIAYENAELTTRAANLEQLKSEHGKLLEIVKVQNLTPEEVVRMNSDHETLSRNLEELKHKISEAHKTVMSLEVMMTNRGTAVEEALDQYTNLLSSLGLFPPLPSPFEEVDLTLQLNMATPNVSQILGGADIKKTIKPTLSSIAELKRTERADVESERIKVDNDLDQLTLECENMHEEVSELEKKVVVLNEQADELRDASQQESTVSNAEAARLERELAHARTVALSSGMGVKSRLQALQFSYREQQAKVARLKDETIRAIAKNSNEIALFKAEVSAHLRQLREFVTEG</sequence>
<dbReference type="InterPro" id="IPR005550">
    <property type="entry name" value="Kinetochore_Ndc80"/>
</dbReference>
<feature type="domain" description="DUF5595" evidence="14">
    <location>
        <begin position="242"/>
        <end position="289"/>
    </location>
</feature>
<organism evidence="15 16">
    <name type="scientific">Scleroderma citrinum Foug A</name>
    <dbReference type="NCBI Taxonomy" id="1036808"/>
    <lineage>
        <taxon>Eukaryota</taxon>
        <taxon>Fungi</taxon>
        <taxon>Dikarya</taxon>
        <taxon>Basidiomycota</taxon>
        <taxon>Agaricomycotina</taxon>
        <taxon>Agaricomycetes</taxon>
        <taxon>Agaricomycetidae</taxon>
        <taxon>Boletales</taxon>
        <taxon>Sclerodermatineae</taxon>
        <taxon>Sclerodermataceae</taxon>
        <taxon>Scleroderma</taxon>
    </lineage>
</organism>
<comment type="function">
    <text evidence="10">Acts as a component of the essential kinetochore-associated NDC80 complex, which is required for chromosome segregation and spindle checkpoint activity.</text>
</comment>
<reference evidence="16" key="2">
    <citation type="submission" date="2015-01" db="EMBL/GenBank/DDBJ databases">
        <title>Evolutionary Origins and Diversification of the Mycorrhizal Mutualists.</title>
        <authorList>
            <consortium name="DOE Joint Genome Institute"/>
            <consortium name="Mycorrhizal Genomics Consortium"/>
            <person name="Kohler A."/>
            <person name="Kuo A."/>
            <person name="Nagy L.G."/>
            <person name="Floudas D."/>
            <person name="Copeland A."/>
            <person name="Barry K.W."/>
            <person name="Cichocki N."/>
            <person name="Veneault-Fourrey C."/>
            <person name="LaButti K."/>
            <person name="Lindquist E.A."/>
            <person name="Lipzen A."/>
            <person name="Lundell T."/>
            <person name="Morin E."/>
            <person name="Murat C."/>
            <person name="Riley R."/>
            <person name="Ohm R."/>
            <person name="Sun H."/>
            <person name="Tunlid A."/>
            <person name="Henrissat B."/>
            <person name="Grigoriev I.V."/>
            <person name="Hibbett D.S."/>
            <person name="Martin F."/>
        </authorList>
    </citation>
    <scope>NUCLEOTIDE SEQUENCE [LARGE SCALE GENOMIC DNA]</scope>
    <source>
        <strain evidence="16">Foug A</strain>
    </source>
</reference>
<dbReference type="InterPro" id="IPR038273">
    <property type="entry name" value="Ndc80_sf"/>
</dbReference>
<evidence type="ECO:0000256" key="9">
    <source>
        <dbReference type="ARBA" id="ARBA00023328"/>
    </source>
</evidence>
<dbReference type="Pfam" id="PF18077">
    <property type="entry name" value="DUF5595"/>
    <property type="match status" value="1"/>
</dbReference>
<comment type="subunit">
    <text evidence="10">Component of the NDC80 complex.</text>
</comment>
<evidence type="ECO:0000256" key="1">
    <source>
        <dbReference type="ARBA" id="ARBA00007050"/>
    </source>
</evidence>
<evidence type="ECO:0000256" key="4">
    <source>
        <dbReference type="ARBA" id="ARBA00022776"/>
    </source>
</evidence>
<keyword evidence="6 11" id="KW-0175">Coiled coil</keyword>
<dbReference type="GO" id="GO:0005634">
    <property type="term" value="C:nucleus"/>
    <property type="evidence" value="ECO:0007669"/>
    <property type="project" value="UniProtKB-SubCell"/>
</dbReference>
<dbReference type="Gene3D" id="6.10.250.1950">
    <property type="match status" value="1"/>
</dbReference>
<dbReference type="AlphaFoldDB" id="A0A0C3E0B3"/>
<evidence type="ECO:0000256" key="5">
    <source>
        <dbReference type="ARBA" id="ARBA00022838"/>
    </source>
</evidence>
<evidence type="ECO:0000256" key="11">
    <source>
        <dbReference type="SAM" id="Coils"/>
    </source>
</evidence>
<evidence type="ECO:0000313" key="16">
    <source>
        <dbReference type="Proteomes" id="UP000053989"/>
    </source>
</evidence>
<dbReference type="EMBL" id="KN822046">
    <property type="protein sequence ID" value="KIM61934.1"/>
    <property type="molecule type" value="Genomic_DNA"/>
</dbReference>
<dbReference type="InterPro" id="IPR055260">
    <property type="entry name" value="Ndc80_CH"/>
</dbReference>
<feature type="domain" description="Kinetochore protein Ndc80 CH" evidence="13">
    <location>
        <begin position="97"/>
        <end position="220"/>
    </location>
</feature>
<gene>
    <name evidence="15" type="ORF">SCLCIDRAFT_25413</name>
</gene>